<dbReference type="Gene3D" id="3.30.830.10">
    <property type="entry name" value="Metalloenzyme, LuxS/M16 peptidase-like"/>
    <property type="match status" value="4"/>
</dbReference>
<accession>A0A9D2UIH2</accession>
<feature type="domain" description="Peptidase M16 C-terminal" evidence="11">
    <location>
        <begin position="691"/>
        <end position="871"/>
    </location>
</feature>
<dbReference type="PANTHER" id="PTHR43690">
    <property type="entry name" value="NARDILYSIN"/>
    <property type="match status" value="1"/>
</dbReference>
<dbReference type="Pfam" id="PF00675">
    <property type="entry name" value="Peptidase_M16"/>
    <property type="match status" value="1"/>
</dbReference>
<evidence type="ECO:0000256" key="1">
    <source>
        <dbReference type="ARBA" id="ARBA00001947"/>
    </source>
</evidence>
<evidence type="ECO:0000256" key="9">
    <source>
        <dbReference type="SAM" id="SignalP"/>
    </source>
</evidence>
<evidence type="ECO:0000256" key="3">
    <source>
        <dbReference type="ARBA" id="ARBA00022670"/>
    </source>
</evidence>
<dbReference type="PANTHER" id="PTHR43690:SF34">
    <property type="entry name" value="ZINC PROTEASE PQQL-LIKE"/>
    <property type="match status" value="1"/>
</dbReference>
<evidence type="ECO:0000256" key="7">
    <source>
        <dbReference type="ARBA" id="ARBA00023049"/>
    </source>
</evidence>
<comment type="similarity">
    <text evidence="2 8">Belongs to the peptidase M16 family.</text>
</comment>
<keyword evidence="7" id="KW-0482">Metalloprotease</keyword>
<reference evidence="12" key="1">
    <citation type="journal article" date="2021" name="PeerJ">
        <title>Extensive microbial diversity within the chicken gut microbiome revealed by metagenomics and culture.</title>
        <authorList>
            <person name="Gilroy R."/>
            <person name="Ravi A."/>
            <person name="Getino M."/>
            <person name="Pursley I."/>
            <person name="Horton D.L."/>
            <person name="Alikhan N.F."/>
            <person name="Baker D."/>
            <person name="Gharbi K."/>
            <person name="Hall N."/>
            <person name="Watson M."/>
            <person name="Adriaenssens E.M."/>
            <person name="Foster-Nyarko E."/>
            <person name="Jarju S."/>
            <person name="Secka A."/>
            <person name="Antonio M."/>
            <person name="Oren A."/>
            <person name="Chaudhuri R.R."/>
            <person name="La Ragione R."/>
            <person name="Hildebrand F."/>
            <person name="Pallen M.J."/>
        </authorList>
    </citation>
    <scope>NUCLEOTIDE SEQUENCE</scope>
    <source>
        <strain evidence="12">MalCec1-1739</strain>
    </source>
</reference>
<feature type="domain" description="Peptidase M16 C-terminal" evidence="11">
    <location>
        <begin position="207"/>
        <end position="392"/>
    </location>
</feature>
<organism evidence="12 13">
    <name type="scientific">Candidatus Avibacteroides avistercoris</name>
    <dbReference type="NCBI Taxonomy" id="2840690"/>
    <lineage>
        <taxon>Bacteria</taxon>
        <taxon>Pseudomonadati</taxon>
        <taxon>Bacteroidota</taxon>
        <taxon>Bacteroidia</taxon>
        <taxon>Bacteroidales</taxon>
        <taxon>Bacteroidaceae</taxon>
        <taxon>Bacteroidaceae incertae sedis</taxon>
        <taxon>Candidatus Avibacteroides</taxon>
    </lineage>
</organism>
<evidence type="ECO:0000256" key="4">
    <source>
        <dbReference type="ARBA" id="ARBA00022723"/>
    </source>
</evidence>
<keyword evidence="9" id="KW-0732">Signal</keyword>
<evidence type="ECO:0000313" key="13">
    <source>
        <dbReference type="Proteomes" id="UP000787625"/>
    </source>
</evidence>
<keyword evidence="4" id="KW-0479">Metal-binding</keyword>
<dbReference type="InterPro" id="IPR050626">
    <property type="entry name" value="Peptidase_M16"/>
</dbReference>
<dbReference type="Pfam" id="PF05193">
    <property type="entry name" value="Peptidase_M16_C"/>
    <property type="match status" value="2"/>
</dbReference>
<evidence type="ECO:0000313" key="12">
    <source>
        <dbReference type="EMBL" id="HJD53074.1"/>
    </source>
</evidence>
<dbReference type="InterPro" id="IPR007863">
    <property type="entry name" value="Peptidase_M16_C"/>
</dbReference>
<feature type="chain" id="PRO_5039435051" evidence="9">
    <location>
        <begin position="23"/>
        <end position="938"/>
    </location>
</feature>
<comment type="caution">
    <text evidence="12">The sequence shown here is derived from an EMBL/GenBank/DDBJ whole genome shotgun (WGS) entry which is preliminary data.</text>
</comment>
<feature type="signal peptide" evidence="9">
    <location>
        <begin position="1"/>
        <end position="22"/>
    </location>
</feature>
<dbReference type="GO" id="GO:0006508">
    <property type="term" value="P:proteolysis"/>
    <property type="evidence" value="ECO:0007669"/>
    <property type="project" value="UniProtKB-KW"/>
</dbReference>
<dbReference type="GO" id="GO:0004222">
    <property type="term" value="F:metalloendopeptidase activity"/>
    <property type="evidence" value="ECO:0007669"/>
    <property type="project" value="InterPro"/>
</dbReference>
<evidence type="ECO:0000259" key="11">
    <source>
        <dbReference type="Pfam" id="PF05193"/>
    </source>
</evidence>
<dbReference type="SUPFAM" id="SSF63411">
    <property type="entry name" value="LuxS/MPP-like metallohydrolase"/>
    <property type="match status" value="3"/>
</dbReference>
<dbReference type="PROSITE" id="PS00143">
    <property type="entry name" value="INSULINASE"/>
    <property type="match status" value="1"/>
</dbReference>
<dbReference type="InterPro" id="IPR011249">
    <property type="entry name" value="Metalloenz_LuxS/M16"/>
</dbReference>
<keyword evidence="5" id="KW-0378">Hydrolase</keyword>
<evidence type="ECO:0000256" key="8">
    <source>
        <dbReference type="RuleBase" id="RU004447"/>
    </source>
</evidence>
<name>A0A9D2UIH2_9BACT</name>
<evidence type="ECO:0000259" key="10">
    <source>
        <dbReference type="Pfam" id="PF00675"/>
    </source>
</evidence>
<dbReference type="AlphaFoldDB" id="A0A9D2UIH2"/>
<dbReference type="InterPro" id="IPR011765">
    <property type="entry name" value="Pept_M16_N"/>
</dbReference>
<dbReference type="InterPro" id="IPR001431">
    <property type="entry name" value="Pept_M16_Zn_BS"/>
</dbReference>
<reference evidence="12" key="2">
    <citation type="submission" date="2021-04" db="EMBL/GenBank/DDBJ databases">
        <authorList>
            <person name="Gilroy R."/>
        </authorList>
    </citation>
    <scope>NUCLEOTIDE SEQUENCE</scope>
    <source>
        <strain evidence="12">MalCec1-1739</strain>
    </source>
</reference>
<keyword evidence="3" id="KW-0645">Protease</keyword>
<dbReference type="Proteomes" id="UP000787625">
    <property type="component" value="Unassembled WGS sequence"/>
</dbReference>
<sequence length="938" mass="105643">MNRLVTSFFAAAMTMMAAPAVAQQMPPIPVDPDVRIGKLDNGLTYYIRHNDYKKDRADFYIAQKVGSILEEDDQRGLAHFLEHMCFNGTEHFEGNGLISYLETIGVKFGANLNAYTGVDETVYNISDVPVVRESIVDSCLLILSDWADGLTLDPEEIDKERGVIHEEWRTRSSAMMRMYETSLPEIYQGCRYGYRLPIGTMEVVDNFPYQALRDYYEKWYRPDQQGIIVVGDIDVDKVEAKIKELFSPIEMPADPAERIYYPVPDNIEPIVVVNKDKEMQNYQIELYHKHAAIPAEAKTDVSYLFYNYMLSMAEDMINARFIELTTKPGSPCMYAMSSDDNFILAKTAQSFTTYGMSDAAGLDSTMAMLVRETERVRRHGFTASEYDRARNEYLSLLEKAYNNRDKQENEYYVKQYQLNFLDGEPIPSIEDEYNMMKQYAGMIPVEAVNQLMPALIADTNVVVIVSCPEKEGMRIPTKDELLGVINATLAEDIAPYVDSTPTEPLMSEEQMPAGGTIVDEKDGVFGSKVLTLSNGIKVILKDTDLKADDINMTAVSWGGRSLVDDKDLLDADQMGMLIGLGGLGNFSMLDLQKVLSGKQASVSPALSGLTESFSGHSTVKDFETMLQLLYLSFDDPRRDDEVVKSQLDILKSALANQELDPNVAFSDTLSNMLYGGNPRFLGSLKADMVDKIDYDNVLEIYKDRFDNPGDFTFIFVGNLDGANVRDLIAKYIGGLKTDKAREKYDERNALQINKGLDEKSFTREMETPKATVLEFYVGDYEYTLKHDLEVNIIGQLLDMCYTESIRENIGGSYGVGVSGTMSDLPKGEFYFQIYFDTDPAKLDTTLIAVKDGIDKFIAEGPNAEDLAKVKEYMVKKHHEDLKENSYWMNAIYSYVLTGRDDSTAYLETLESIDAKSLVKTAKAVFAEKNKKQLIMMGE</sequence>
<gene>
    <name evidence="12" type="ORF">IAA93_05060</name>
</gene>
<dbReference type="EMBL" id="DWUP01000105">
    <property type="protein sequence ID" value="HJD53074.1"/>
    <property type="molecule type" value="Genomic_DNA"/>
</dbReference>
<keyword evidence="6" id="KW-0862">Zinc</keyword>
<evidence type="ECO:0000256" key="5">
    <source>
        <dbReference type="ARBA" id="ARBA00022801"/>
    </source>
</evidence>
<comment type="cofactor">
    <cofactor evidence="1">
        <name>Zn(2+)</name>
        <dbReference type="ChEBI" id="CHEBI:29105"/>
    </cofactor>
</comment>
<evidence type="ECO:0000256" key="6">
    <source>
        <dbReference type="ARBA" id="ARBA00022833"/>
    </source>
</evidence>
<proteinExistence type="inferred from homology"/>
<evidence type="ECO:0000256" key="2">
    <source>
        <dbReference type="ARBA" id="ARBA00007261"/>
    </source>
</evidence>
<feature type="domain" description="Peptidase M16 N-terminal" evidence="10">
    <location>
        <begin position="53"/>
        <end position="175"/>
    </location>
</feature>
<protein>
    <submittedName>
        <fullName evidence="12">Insulinase family protein</fullName>
    </submittedName>
</protein>
<dbReference type="GO" id="GO:0046872">
    <property type="term" value="F:metal ion binding"/>
    <property type="evidence" value="ECO:0007669"/>
    <property type="project" value="UniProtKB-KW"/>
</dbReference>